<comment type="caution">
    <text evidence="3">The sequence shown here is derived from an EMBL/GenBank/DDBJ whole genome shotgun (WGS) entry which is preliminary data.</text>
</comment>
<gene>
    <name evidence="3" type="ORF">EI684_19800</name>
</gene>
<accession>A0A426TSH0</accession>
<dbReference type="InterPro" id="IPR045486">
    <property type="entry name" value="fvmX7"/>
</dbReference>
<feature type="region of interest" description="Disordered" evidence="1">
    <location>
        <begin position="206"/>
        <end position="227"/>
    </location>
</feature>
<dbReference type="Pfam" id="PF20005">
    <property type="entry name" value="fvmX7"/>
    <property type="match status" value="1"/>
</dbReference>
<dbReference type="Proteomes" id="UP000280307">
    <property type="component" value="Unassembled WGS sequence"/>
</dbReference>
<evidence type="ECO:0000259" key="2">
    <source>
        <dbReference type="Pfam" id="PF20005"/>
    </source>
</evidence>
<evidence type="ECO:0000313" key="3">
    <source>
        <dbReference type="EMBL" id="RRR66938.1"/>
    </source>
</evidence>
<evidence type="ECO:0000313" key="4">
    <source>
        <dbReference type="Proteomes" id="UP000280307"/>
    </source>
</evidence>
<reference evidence="3 4" key="1">
    <citation type="submission" date="2018-12" db="EMBL/GenBank/DDBJ databases">
        <title>Genome Sequence of Candidatus Viridilinea halotolerans isolated from saline sulfide-rich spring.</title>
        <authorList>
            <person name="Grouzdev D.S."/>
            <person name="Burganskaya E.I."/>
            <person name="Krutkina M.S."/>
            <person name="Sukhacheva M.V."/>
            <person name="Gorlenko V.M."/>
        </authorList>
    </citation>
    <scope>NUCLEOTIDE SEQUENCE [LARGE SCALE GENOMIC DNA]</scope>
    <source>
        <strain evidence="3">Chok-6</strain>
    </source>
</reference>
<protein>
    <recommendedName>
        <fullName evidence="2">FtsH ternary system domain-containing protein</fullName>
    </recommendedName>
</protein>
<sequence length="667" mass="72218">MSSDAPLRLCALPPHVAPRYAGLWRDAQGCVVGSQGLLLLHGRQRLHAFLAAFSHLADLAHGVQLEAHPGNLFLVMLHSPGEWGFRGGLRPPLAPPLAAQSSGGGLRPPLAPPLAAAHAALVAARLTLARARLFVGDGQIFVPYADPAAPYGYDVEGVPCASERLILQPDDPPLPLPPRPADLLEALLQVALVGGQTEHFIGKPQVSYRDATDGPHPPTPSPTLWERGRRRRDSWLSNAVLAESIALLTDRRIAPLIVGYLLRHGLRYAVRWLTWQQAEQYHEDTTDQLQPIVGARRRRAPTVGEAALFDLAASDEDQAVPDFVCDFLRRLPHTTLLADALEAASLTHEPARRVLLPLDQQTPLYLPHVQELLPPHCLLIHGGPAWGYALLANPAPRTRMHEISRARLSAPASVKLSAPPAAPFQLPLALYADGPRHGPIHGLLLDAAALIRLQRMVCRLPAPLFAQCQIAIGDGAALLLATMGEVSGLPLGQALVRANPDHLLLPRGMRLRPTLPAELLVPALGLDAAQITVLTPTGRYEVEQKAFVPLSNLLALDAAPPTQSIRMRAIPMPAVDLSGIEMRPNQPQPPVVVAPPPSATQAKRGILERLRPVLPNISPFSGDFASELRRRAAELEQQGDYELAAAFYSYLKDDQRAAVCYQRLLVE</sequence>
<evidence type="ECO:0000256" key="1">
    <source>
        <dbReference type="SAM" id="MobiDB-lite"/>
    </source>
</evidence>
<organism evidence="3 4">
    <name type="scientific">Candidatus Viridilinea halotolerans</name>
    <dbReference type="NCBI Taxonomy" id="2491704"/>
    <lineage>
        <taxon>Bacteria</taxon>
        <taxon>Bacillati</taxon>
        <taxon>Chloroflexota</taxon>
        <taxon>Chloroflexia</taxon>
        <taxon>Chloroflexales</taxon>
        <taxon>Chloroflexineae</taxon>
        <taxon>Oscillochloridaceae</taxon>
        <taxon>Candidatus Viridilinea</taxon>
    </lineage>
</organism>
<dbReference type="EMBL" id="RSAS01000819">
    <property type="protein sequence ID" value="RRR66938.1"/>
    <property type="molecule type" value="Genomic_DNA"/>
</dbReference>
<proteinExistence type="predicted"/>
<name>A0A426TSH0_9CHLR</name>
<dbReference type="AlphaFoldDB" id="A0A426TSH0"/>
<feature type="domain" description="FtsH ternary system" evidence="2">
    <location>
        <begin position="236"/>
        <end position="557"/>
    </location>
</feature>